<feature type="transmembrane region" description="Helical" evidence="1">
    <location>
        <begin position="182"/>
        <end position="201"/>
    </location>
</feature>
<keyword evidence="1" id="KW-0472">Membrane</keyword>
<name>A0ABP1R158_9HEXA</name>
<evidence type="ECO:0000313" key="3">
    <source>
        <dbReference type="Proteomes" id="UP001642540"/>
    </source>
</evidence>
<evidence type="ECO:0000256" key="1">
    <source>
        <dbReference type="SAM" id="Phobius"/>
    </source>
</evidence>
<dbReference type="Proteomes" id="UP001642540">
    <property type="component" value="Unassembled WGS sequence"/>
</dbReference>
<accession>A0ABP1R158</accession>
<sequence length="351" mass="41541">MLDKLIGVIFFQLLAVINSTTNFKQSLLIHTQRDNLYRTITSGFFFLKVSIKLYFLKLIVANRQNISELYEAYCKMMSHIFNGYRKLNMRSRSRKYVVLLGTLTVFMSITNAFFVDVEYSDWSWEYLILFRSVQFCQDIFLWSRENFENRTDELISLFGTELTPVTASLGVCRLFTEFFDSLQDFCFIDIWLLTALAMWGLTTEFNLPRIKALKPDFERIWTHYKNLQKMSDMLEENLGNFIKQIHMTNLFLCTYFLLKCMEGEYGPVFCLRVINIMKTCVAYHLAATAADMNNKVERWFLDNFSDKQTVKVGEMNVNTSFILYEISKYRFGIGKRNFFIDQTFNLKVRIN</sequence>
<keyword evidence="3" id="KW-1185">Reference proteome</keyword>
<feature type="transmembrane region" description="Helical" evidence="1">
    <location>
        <begin position="96"/>
        <end position="114"/>
    </location>
</feature>
<keyword evidence="1" id="KW-1133">Transmembrane helix</keyword>
<gene>
    <name evidence="2" type="ORF">ODALV1_LOCUS17500</name>
</gene>
<evidence type="ECO:0008006" key="4">
    <source>
        <dbReference type="Google" id="ProtNLM"/>
    </source>
</evidence>
<comment type="caution">
    <text evidence="2">The sequence shown here is derived from an EMBL/GenBank/DDBJ whole genome shotgun (WGS) entry which is preliminary data.</text>
</comment>
<evidence type="ECO:0000313" key="2">
    <source>
        <dbReference type="EMBL" id="CAL8117031.1"/>
    </source>
</evidence>
<feature type="transmembrane region" description="Helical" evidence="1">
    <location>
        <begin position="35"/>
        <end position="55"/>
    </location>
</feature>
<protein>
    <recommendedName>
        <fullName evidence="4">Gustatory receptor</fullName>
    </recommendedName>
</protein>
<proteinExistence type="predicted"/>
<keyword evidence="1" id="KW-0812">Transmembrane</keyword>
<dbReference type="EMBL" id="CAXLJM020000053">
    <property type="protein sequence ID" value="CAL8117031.1"/>
    <property type="molecule type" value="Genomic_DNA"/>
</dbReference>
<organism evidence="2 3">
    <name type="scientific">Orchesella dallaii</name>
    <dbReference type="NCBI Taxonomy" id="48710"/>
    <lineage>
        <taxon>Eukaryota</taxon>
        <taxon>Metazoa</taxon>
        <taxon>Ecdysozoa</taxon>
        <taxon>Arthropoda</taxon>
        <taxon>Hexapoda</taxon>
        <taxon>Collembola</taxon>
        <taxon>Entomobryomorpha</taxon>
        <taxon>Entomobryoidea</taxon>
        <taxon>Orchesellidae</taxon>
        <taxon>Orchesellinae</taxon>
        <taxon>Orchesella</taxon>
    </lineage>
</organism>
<reference evidence="2 3" key="1">
    <citation type="submission" date="2024-08" db="EMBL/GenBank/DDBJ databases">
        <authorList>
            <person name="Cucini C."/>
            <person name="Frati F."/>
        </authorList>
    </citation>
    <scope>NUCLEOTIDE SEQUENCE [LARGE SCALE GENOMIC DNA]</scope>
</reference>